<name>A0ABR7H005_9FIRM</name>
<dbReference type="Proteomes" id="UP000634672">
    <property type="component" value="Unassembled WGS sequence"/>
</dbReference>
<dbReference type="RefSeq" id="WP_187018588.1">
    <property type="nucleotide sequence ID" value="NZ_JACOPB010000001.1"/>
</dbReference>
<proteinExistence type="predicted"/>
<dbReference type="EMBL" id="JACOPB010000001">
    <property type="protein sequence ID" value="MBC5706513.1"/>
    <property type="molecule type" value="Genomic_DNA"/>
</dbReference>
<gene>
    <name evidence="1" type="ORF">H8S75_00895</name>
</gene>
<evidence type="ECO:0000313" key="2">
    <source>
        <dbReference type="Proteomes" id="UP000634672"/>
    </source>
</evidence>
<dbReference type="Pfam" id="PF15595">
    <property type="entry name" value="Imm51"/>
    <property type="match status" value="1"/>
</dbReference>
<sequence length="153" mass="18466">MKKFKQYGQRKEEEWEWFPWLPWWPPETRPPFKIRTRPEDIAPFFFVEHHPYALSLLLKISDGLKADTFRKIGLKGSSKDWETLVTGFIEEWEENNSGVDMFHFDSDEDVFCVYSQYIDDISLFSKLLRAACNDEKRLYHYLDRGFQKLNEQN</sequence>
<dbReference type="InterPro" id="IPR028956">
    <property type="entry name" value="Imm51"/>
</dbReference>
<reference evidence="1 2" key="1">
    <citation type="submission" date="2020-08" db="EMBL/GenBank/DDBJ databases">
        <title>Genome public.</title>
        <authorList>
            <person name="Liu C."/>
            <person name="Sun Q."/>
        </authorList>
    </citation>
    <scope>NUCLEOTIDE SEQUENCE [LARGE SCALE GENOMIC DNA]</scope>
    <source>
        <strain evidence="1 2">NSJ-66</strain>
    </source>
</reference>
<protein>
    <submittedName>
        <fullName evidence="1">Uncharacterized protein</fullName>
    </submittedName>
</protein>
<evidence type="ECO:0000313" key="1">
    <source>
        <dbReference type="EMBL" id="MBC5706513.1"/>
    </source>
</evidence>
<organism evidence="1 2">
    <name type="scientific">Hungatella hominis</name>
    <dbReference type="NCBI Taxonomy" id="2763050"/>
    <lineage>
        <taxon>Bacteria</taxon>
        <taxon>Bacillati</taxon>
        <taxon>Bacillota</taxon>
        <taxon>Clostridia</taxon>
        <taxon>Lachnospirales</taxon>
        <taxon>Lachnospiraceae</taxon>
        <taxon>Hungatella</taxon>
    </lineage>
</organism>
<comment type="caution">
    <text evidence="1">The sequence shown here is derived from an EMBL/GenBank/DDBJ whole genome shotgun (WGS) entry which is preliminary data.</text>
</comment>
<keyword evidence="2" id="KW-1185">Reference proteome</keyword>
<accession>A0ABR7H005</accession>